<accession>A0A0G1LE39</accession>
<dbReference type="GO" id="GO:0006450">
    <property type="term" value="P:regulation of translational fidelity"/>
    <property type="evidence" value="ECO:0007669"/>
    <property type="project" value="InterPro"/>
</dbReference>
<dbReference type="Pfam" id="PF02686">
    <property type="entry name" value="GatC"/>
    <property type="match status" value="1"/>
</dbReference>
<proteinExistence type="predicted"/>
<gene>
    <name evidence="1" type="ORF">UW61_C0019G0007</name>
</gene>
<reference evidence="1 2" key="1">
    <citation type="journal article" date="2015" name="Nature">
        <title>rRNA introns, odd ribosomes, and small enigmatic genomes across a large radiation of phyla.</title>
        <authorList>
            <person name="Brown C.T."/>
            <person name="Hug L.A."/>
            <person name="Thomas B.C."/>
            <person name="Sharon I."/>
            <person name="Castelle C.J."/>
            <person name="Singh A."/>
            <person name="Wilkins M.J."/>
            <person name="Williams K.H."/>
            <person name="Banfield J.F."/>
        </authorList>
    </citation>
    <scope>NUCLEOTIDE SEQUENCE [LARGE SCALE GENOMIC DNA]</scope>
</reference>
<dbReference type="Proteomes" id="UP000033901">
    <property type="component" value="Unassembled WGS sequence"/>
</dbReference>
<evidence type="ECO:0000313" key="1">
    <source>
        <dbReference type="EMBL" id="KKT66977.1"/>
    </source>
</evidence>
<protein>
    <submittedName>
        <fullName evidence="1">Aspartyl/glutamyl-tRNA(Asn/Gln) amidotransferase subunit C</fullName>
    </submittedName>
</protein>
<name>A0A0G1LE39_9BACT</name>
<evidence type="ECO:0000313" key="2">
    <source>
        <dbReference type="Proteomes" id="UP000033901"/>
    </source>
</evidence>
<dbReference type="EMBL" id="LCIZ01000019">
    <property type="protein sequence ID" value="KKT66977.1"/>
    <property type="molecule type" value="Genomic_DNA"/>
</dbReference>
<comment type="caution">
    <text evidence="1">The sequence shown here is derived from an EMBL/GenBank/DDBJ whole genome shotgun (WGS) entry which is preliminary data.</text>
</comment>
<dbReference type="InterPro" id="IPR003837">
    <property type="entry name" value="GatC"/>
</dbReference>
<sequence>MDKEKVLNLAKLARIEIGNEEAESLSHEFDAILGYVGEVKSVTNNSQLTTDKNNTMRNVMREDANPHESGIYTEKMLEQAPAREGNYIKVKKIL</sequence>
<organism evidence="1 2">
    <name type="scientific">Candidatus Curtissbacteria bacterium GW2011_GWC1_44_33</name>
    <dbReference type="NCBI Taxonomy" id="1618413"/>
    <lineage>
        <taxon>Bacteria</taxon>
        <taxon>Candidatus Curtissiibacteriota</taxon>
    </lineage>
</organism>
<dbReference type="AlphaFoldDB" id="A0A0G1LE39"/>
<dbReference type="NCBIfam" id="TIGR00135">
    <property type="entry name" value="gatC"/>
    <property type="match status" value="1"/>
</dbReference>
<dbReference type="InterPro" id="IPR036113">
    <property type="entry name" value="Asp/Glu-ADT_sf_sub_c"/>
</dbReference>
<dbReference type="GO" id="GO:0016740">
    <property type="term" value="F:transferase activity"/>
    <property type="evidence" value="ECO:0007669"/>
    <property type="project" value="UniProtKB-KW"/>
</dbReference>
<dbReference type="Gene3D" id="1.10.20.60">
    <property type="entry name" value="Glu-tRNAGln amidotransferase C subunit, N-terminal domain"/>
    <property type="match status" value="1"/>
</dbReference>
<dbReference type="SUPFAM" id="SSF141000">
    <property type="entry name" value="Glu-tRNAGln amidotransferase C subunit"/>
    <property type="match status" value="1"/>
</dbReference>
<keyword evidence="1" id="KW-0808">Transferase</keyword>